<gene>
    <name evidence="1" type="ORF">CKAH01_00072</name>
</gene>
<dbReference type="EMBL" id="VYYT01000001">
    <property type="protein sequence ID" value="KAK2780128.1"/>
    <property type="molecule type" value="Genomic_DNA"/>
</dbReference>
<accession>A0AAD9YXS0</accession>
<evidence type="ECO:0000313" key="2">
    <source>
        <dbReference type="Proteomes" id="UP001281614"/>
    </source>
</evidence>
<keyword evidence="2" id="KW-1185">Reference proteome</keyword>
<organism evidence="1 2">
    <name type="scientific">Colletotrichum kahawae</name>
    <name type="common">Coffee berry disease fungus</name>
    <dbReference type="NCBI Taxonomy" id="34407"/>
    <lineage>
        <taxon>Eukaryota</taxon>
        <taxon>Fungi</taxon>
        <taxon>Dikarya</taxon>
        <taxon>Ascomycota</taxon>
        <taxon>Pezizomycotina</taxon>
        <taxon>Sordariomycetes</taxon>
        <taxon>Hypocreomycetidae</taxon>
        <taxon>Glomerellales</taxon>
        <taxon>Glomerellaceae</taxon>
        <taxon>Colletotrichum</taxon>
        <taxon>Colletotrichum gloeosporioides species complex</taxon>
    </lineage>
</organism>
<dbReference type="AlphaFoldDB" id="A0AAD9YXS0"/>
<protein>
    <submittedName>
        <fullName evidence="1">Uncharacterized protein</fullName>
    </submittedName>
</protein>
<reference evidence="1" key="1">
    <citation type="submission" date="2023-02" db="EMBL/GenBank/DDBJ databases">
        <title>Colletotrichum kahawae CIFC_Que2 genome sequencing and assembly.</title>
        <authorList>
            <person name="Baroncelli R."/>
        </authorList>
    </citation>
    <scope>NUCLEOTIDE SEQUENCE</scope>
    <source>
        <strain evidence="1">CIFC_Que2</strain>
    </source>
</reference>
<evidence type="ECO:0000313" key="1">
    <source>
        <dbReference type="EMBL" id="KAK2780128.1"/>
    </source>
</evidence>
<proteinExistence type="predicted"/>
<sequence length="189" mass="20502">MRLGGLGKIAFLNLAAHREHVASRGTLSSSSPSPQNLFFLVGPFVSNPQPPPTTTTSTNDAHPPCTCNLVLPSSIYGCEVMPFPAVPLACTVPCHAMPRRTMPMPHATHAMLSMRNLPAYCLSNRVRRASNGFDGTSLSIADHRRRVRTLYSVSHHALDEPVQCSRSRASPMELAIEKNSSRCVADVVN</sequence>
<name>A0AAD9YXS0_COLKA</name>
<comment type="caution">
    <text evidence="1">The sequence shown here is derived from an EMBL/GenBank/DDBJ whole genome shotgun (WGS) entry which is preliminary data.</text>
</comment>
<dbReference type="Proteomes" id="UP001281614">
    <property type="component" value="Unassembled WGS sequence"/>
</dbReference>